<dbReference type="Proteomes" id="UP001068379">
    <property type="component" value="Unassembled WGS sequence"/>
</dbReference>
<keyword evidence="2" id="KW-0812">Transmembrane</keyword>
<dbReference type="EMBL" id="JAPWHE010000001">
    <property type="protein sequence ID" value="MCZ4328412.1"/>
    <property type="molecule type" value="Genomic_DNA"/>
</dbReference>
<evidence type="ECO:0000256" key="2">
    <source>
        <dbReference type="SAM" id="Phobius"/>
    </source>
</evidence>
<dbReference type="InterPro" id="IPR021834">
    <property type="entry name" value="DUF3426"/>
</dbReference>
<keyword evidence="2" id="KW-1133">Transmembrane helix</keyword>
<sequence length="351" mass="37605">MDLTTRCPKCGTVFQAGLSDLQLRKGYIRCVQCAHIFDGYAEVVSDASEAGAPAAPLRAPTPPAAEPPAAPPPQVIRPGRPVAPPPEPTAAFRIGVAPWPDDRPEPRIGETAGLTDPRPVEEILADEGWMPDSASAQAFGRDVPPAQAEPFVVEARPGHRSQGGSAAPLLRDEDAPGWWDAIVRFCARLLLVLLLVLLAAQAVYVYRADIARLLPALRPALERACEPLRCRVPYARDIARIAITGSALKAADTDAAAGRPADGQASEEQHFVLHATLRNQAEQPQEWPTLVLDLKDAAGTLLVRRHLSPADYLGPARAAGPFAARGEVLVRVPLTLSGVRINGYQLDLFYP</sequence>
<protein>
    <submittedName>
        <fullName evidence="4">Zinc-ribbon and DUF3426 domain-containing protein</fullName>
    </submittedName>
</protein>
<dbReference type="Pfam" id="PF13719">
    <property type="entry name" value="Zn_ribbon_5"/>
    <property type="match status" value="1"/>
</dbReference>
<dbReference type="InterPro" id="IPR011723">
    <property type="entry name" value="Znf/thioredoxin_put"/>
</dbReference>
<evidence type="ECO:0000313" key="5">
    <source>
        <dbReference type="Proteomes" id="UP001068379"/>
    </source>
</evidence>
<proteinExistence type="predicted"/>
<feature type="compositionally biased region" description="Pro residues" evidence="1">
    <location>
        <begin position="59"/>
        <end position="88"/>
    </location>
</feature>
<organism evidence="4 5">
    <name type="scientific">Castellaniella denitrificans</name>
    <dbReference type="NCBI Taxonomy" id="56119"/>
    <lineage>
        <taxon>Bacteria</taxon>
        <taxon>Pseudomonadati</taxon>
        <taxon>Pseudomonadota</taxon>
        <taxon>Betaproteobacteria</taxon>
        <taxon>Burkholderiales</taxon>
        <taxon>Alcaligenaceae</taxon>
        <taxon>Castellaniella</taxon>
    </lineage>
</organism>
<comment type="caution">
    <text evidence="4">The sequence shown here is derived from an EMBL/GenBank/DDBJ whole genome shotgun (WGS) entry which is preliminary data.</text>
</comment>
<evidence type="ECO:0000256" key="1">
    <source>
        <dbReference type="SAM" id="MobiDB-lite"/>
    </source>
</evidence>
<evidence type="ECO:0000313" key="4">
    <source>
        <dbReference type="EMBL" id="MCZ4328412.1"/>
    </source>
</evidence>
<accession>A0ABT4LZC4</accession>
<name>A0ABT4LZC4_9BURK</name>
<keyword evidence="2" id="KW-0472">Membrane</keyword>
<dbReference type="RefSeq" id="WP_269355666.1">
    <property type="nucleotide sequence ID" value="NZ_JAPWHE010000001.1"/>
</dbReference>
<evidence type="ECO:0000259" key="3">
    <source>
        <dbReference type="Pfam" id="PF13719"/>
    </source>
</evidence>
<feature type="region of interest" description="Disordered" evidence="1">
    <location>
        <begin position="52"/>
        <end position="89"/>
    </location>
</feature>
<dbReference type="NCBIfam" id="TIGR02098">
    <property type="entry name" value="MJ0042_CXXC"/>
    <property type="match status" value="1"/>
</dbReference>
<keyword evidence="5" id="KW-1185">Reference proteome</keyword>
<dbReference type="Pfam" id="PF11906">
    <property type="entry name" value="DUF3426"/>
    <property type="match status" value="1"/>
</dbReference>
<gene>
    <name evidence="4" type="ORF">O4H32_00400</name>
</gene>
<feature type="domain" description="Zinc finger/thioredoxin putative" evidence="3">
    <location>
        <begin position="3"/>
        <end position="38"/>
    </location>
</feature>
<feature type="transmembrane region" description="Helical" evidence="2">
    <location>
        <begin position="189"/>
        <end position="206"/>
    </location>
</feature>
<reference evidence="4" key="1">
    <citation type="submission" date="2022-12" db="EMBL/GenBank/DDBJ databases">
        <title>Bacterial isolates from different developmental stages of Nematostella vectensis.</title>
        <authorList>
            <person name="Fraune S."/>
        </authorList>
    </citation>
    <scope>NUCLEOTIDE SEQUENCE</scope>
    <source>
        <strain evidence="4">G21619-S1</strain>
    </source>
</reference>